<feature type="domain" description="Potassium channel" evidence="14">
    <location>
        <begin position="153"/>
        <end position="238"/>
    </location>
</feature>
<sequence>MENFQLVRVKVSWTALLALAHFTYLLVGATVFQILEREAESNNRNHFQLEKLNFLANYTCLDGPALENFVKVILYAWENGVNPSGNSTNPSNWDFSSSFFFAGTVVTTIGYGNLSPSTIGKCLSIHLSRLERRMVAVVPLKIPRTVEAMVVSLFFISGSLLFLVIPPLLFSYVEDWTFGEGFYFAFITLSTIGFGDYVVGTDPAKEYISLYRSLAGIWIIFALAWLALILNMGAQMMEDVLILMRPGFTKQEEEEEVIQEASKAGLSLKSNTTTDGFWKFTSSAVFAATVVTTIGYGNMSPSTWGGQIFCVFFALFGIPLNVVVLNKVGKYMLSLERNISDFLQRKLGGKVGRSPLRVKCEPQCVWKMSNVSLLYKINSFSLHRHVYVSLYTWFLTSVERFSSSSYP</sequence>
<comment type="subcellular location">
    <subcellularLocation>
        <location evidence="1">Membrane</location>
        <topology evidence="1">Multi-pass membrane protein</topology>
    </subcellularLocation>
</comment>
<evidence type="ECO:0000256" key="11">
    <source>
        <dbReference type="ARBA" id="ARBA00023303"/>
    </source>
</evidence>
<feature type="transmembrane region" description="Helical" evidence="13">
    <location>
        <begin position="148"/>
        <end position="169"/>
    </location>
</feature>
<dbReference type="Gene3D" id="1.10.287.70">
    <property type="match status" value="3"/>
</dbReference>
<dbReference type="PANTHER" id="PTHR11003">
    <property type="entry name" value="POTASSIUM CHANNEL, SUBFAMILY K"/>
    <property type="match status" value="1"/>
</dbReference>
<feature type="transmembrane region" description="Helical" evidence="13">
    <location>
        <begin position="211"/>
        <end position="234"/>
    </location>
</feature>
<evidence type="ECO:0000256" key="7">
    <source>
        <dbReference type="ARBA" id="ARBA00022958"/>
    </source>
</evidence>
<keyword evidence="16" id="KW-1185">Reference proteome</keyword>
<evidence type="ECO:0000256" key="2">
    <source>
        <dbReference type="ARBA" id="ARBA00006666"/>
    </source>
</evidence>
<keyword evidence="4" id="KW-0633">Potassium transport</keyword>
<feature type="transmembrane region" description="Helical" evidence="13">
    <location>
        <begin position="181"/>
        <end position="199"/>
    </location>
</feature>
<evidence type="ECO:0000256" key="10">
    <source>
        <dbReference type="ARBA" id="ARBA00023136"/>
    </source>
</evidence>
<evidence type="ECO:0000256" key="4">
    <source>
        <dbReference type="ARBA" id="ARBA00022538"/>
    </source>
</evidence>
<evidence type="ECO:0000256" key="3">
    <source>
        <dbReference type="ARBA" id="ARBA00022448"/>
    </source>
</evidence>
<reference evidence="15" key="2">
    <citation type="submission" date="2025-09" db="UniProtKB">
        <authorList>
            <consortium name="Ensembl"/>
        </authorList>
    </citation>
    <scope>IDENTIFICATION</scope>
</reference>
<name>A0A3B3BQU2_ORYME</name>
<evidence type="ECO:0000256" key="6">
    <source>
        <dbReference type="ARBA" id="ARBA00022826"/>
    </source>
</evidence>
<dbReference type="GO" id="GO:0005886">
    <property type="term" value="C:plasma membrane"/>
    <property type="evidence" value="ECO:0007669"/>
    <property type="project" value="TreeGrafter"/>
</dbReference>
<dbReference type="PANTHER" id="PTHR11003:SF329">
    <property type="entry name" value="POTASSIUM CHANNEL SUBFAMILY K MEMBER 17-LIKE"/>
    <property type="match status" value="1"/>
</dbReference>
<dbReference type="GeneTree" id="ENSGT00940000159813"/>
<evidence type="ECO:0000256" key="1">
    <source>
        <dbReference type="ARBA" id="ARBA00004141"/>
    </source>
</evidence>
<comment type="similarity">
    <text evidence="2 12">Belongs to the two pore domain potassium channel (TC 1.A.1.8) family.</text>
</comment>
<dbReference type="InterPro" id="IPR003092">
    <property type="entry name" value="2pore_dom_K_chnl_TASK"/>
</dbReference>
<evidence type="ECO:0000256" key="5">
    <source>
        <dbReference type="ARBA" id="ARBA00022692"/>
    </source>
</evidence>
<dbReference type="InterPro" id="IPR013099">
    <property type="entry name" value="K_chnl_dom"/>
</dbReference>
<protein>
    <submittedName>
        <fullName evidence="15">Potassium two pore domain channel subfamily K member 16</fullName>
    </submittedName>
</protein>
<proteinExistence type="inferred from homology"/>
<dbReference type="SUPFAM" id="SSF81324">
    <property type="entry name" value="Voltage-gated potassium channels"/>
    <property type="match status" value="3"/>
</dbReference>
<dbReference type="Proteomes" id="UP000261560">
    <property type="component" value="Unplaced"/>
</dbReference>
<keyword evidence="10 13" id="KW-0472">Membrane</keyword>
<keyword evidence="7" id="KW-0630">Potassium</keyword>
<dbReference type="InterPro" id="IPR003280">
    <property type="entry name" value="2pore_dom_K_chnl"/>
</dbReference>
<dbReference type="Pfam" id="PF07885">
    <property type="entry name" value="Ion_trans_2"/>
    <property type="match status" value="3"/>
</dbReference>
<keyword evidence="3 12" id="KW-0813">Transport</keyword>
<evidence type="ECO:0000259" key="14">
    <source>
        <dbReference type="Pfam" id="PF07885"/>
    </source>
</evidence>
<dbReference type="PRINTS" id="PR01333">
    <property type="entry name" value="2POREKCHANEL"/>
</dbReference>
<feature type="domain" description="Potassium channel" evidence="14">
    <location>
        <begin position="275"/>
        <end position="332"/>
    </location>
</feature>
<dbReference type="GO" id="GO:0022841">
    <property type="term" value="F:potassium ion leak channel activity"/>
    <property type="evidence" value="ECO:0007669"/>
    <property type="project" value="TreeGrafter"/>
</dbReference>
<dbReference type="Ensembl" id="ENSOMET00000003211.1">
    <property type="protein sequence ID" value="ENSOMEP00000007976.1"/>
    <property type="gene ID" value="ENSOMEG00000009122.1"/>
</dbReference>
<evidence type="ECO:0000313" key="16">
    <source>
        <dbReference type="Proteomes" id="UP000261560"/>
    </source>
</evidence>
<keyword evidence="5 12" id="KW-0812">Transmembrane</keyword>
<evidence type="ECO:0000256" key="12">
    <source>
        <dbReference type="RuleBase" id="RU003857"/>
    </source>
</evidence>
<evidence type="ECO:0000256" key="8">
    <source>
        <dbReference type="ARBA" id="ARBA00022989"/>
    </source>
</evidence>
<accession>A0A3B3BQU2</accession>
<dbReference type="GO" id="GO:0015271">
    <property type="term" value="F:outward rectifier potassium channel activity"/>
    <property type="evidence" value="ECO:0007669"/>
    <property type="project" value="TreeGrafter"/>
</dbReference>
<reference evidence="15" key="1">
    <citation type="submission" date="2025-08" db="UniProtKB">
        <authorList>
            <consortium name="Ensembl"/>
        </authorList>
    </citation>
    <scope>IDENTIFICATION</scope>
</reference>
<keyword evidence="11 12" id="KW-0407">Ion channel</keyword>
<feature type="transmembrane region" description="Helical" evidence="13">
    <location>
        <begin position="12"/>
        <end position="35"/>
    </location>
</feature>
<keyword evidence="8 13" id="KW-1133">Transmembrane helix</keyword>
<dbReference type="AlphaFoldDB" id="A0A3B3BQU2"/>
<evidence type="ECO:0000256" key="13">
    <source>
        <dbReference type="SAM" id="Phobius"/>
    </source>
</evidence>
<keyword evidence="9 12" id="KW-0406">Ion transport</keyword>
<evidence type="ECO:0000256" key="9">
    <source>
        <dbReference type="ARBA" id="ARBA00023065"/>
    </source>
</evidence>
<evidence type="ECO:0000313" key="15">
    <source>
        <dbReference type="Ensembl" id="ENSOMEP00000007976.1"/>
    </source>
</evidence>
<organism evidence="15 16">
    <name type="scientific">Oryzias melastigma</name>
    <name type="common">Marine medaka</name>
    <dbReference type="NCBI Taxonomy" id="30732"/>
    <lineage>
        <taxon>Eukaryota</taxon>
        <taxon>Metazoa</taxon>
        <taxon>Chordata</taxon>
        <taxon>Craniata</taxon>
        <taxon>Vertebrata</taxon>
        <taxon>Euteleostomi</taxon>
        <taxon>Actinopterygii</taxon>
        <taxon>Neopterygii</taxon>
        <taxon>Teleostei</taxon>
        <taxon>Neoteleostei</taxon>
        <taxon>Acanthomorphata</taxon>
        <taxon>Ovalentaria</taxon>
        <taxon>Atherinomorphae</taxon>
        <taxon>Beloniformes</taxon>
        <taxon>Adrianichthyidae</taxon>
        <taxon>Oryziinae</taxon>
        <taxon>Oryzias</taxon>
    </lineage>
</organism>
<dbReference type="GO" id="GO:0030322">
    <property type="term" value="P:stabilization of membrane potential"/>
    <property type="evidence" value="ECO:0007669"/>
    <property type="project" value="TreeGrafter"/>
</dbReference>
<feature type="transmembrane region" description="Helical" evidence="13">
    <location>
        <begin position="304"/>
        <end position="325"/>
    </location>
</feature>
<keyword evidence="6" id="KW-0631">Potassium channel</keyword>
<feature type="domain" description="Potassium channel" evidence="14">
    <location>
        <begin position="87"/>
        <end position="125"/>
    </location>
</feature>
<dbReference type="PRINTS" id="PR01095">
    <property type="entry name" value="TASKCHANNEL"/>
</dbReference>